<dbReference type="EMBL" id="CM047898">
    <property type="protein sequence ID" value="KAJ0106275.1"/>
    <property type="molecule type" value="Genomic_DNA"/>
</dbReference>
<keyword evidence="2" id="KW-1185">Reference proteome</keyword>
<proteinExistence type="predicted"/>
<reference evidence="2" key="1">
    <citation type="journal article" date="2023" name="G3 (Bethesda)">
        <title>Genome assembly and association tests identify interacting loci associated with vigor, precocity, and sex in interspecific pistachio rootstocks.</title>
        <authorList>
            <person name="Palmer W."/>
            <person name="Jacygrad E."/>
            <person name="Sagayaradj S."/>
            <person name="Cavanaugh K."/>
            <person name="Han R."/>
            <person name="Bertier L."/>
            <person name="Beede B."/>
            <person name="Kafkas S."/>
            <person name="Golino D."/>
            <person name="Preece J."/>
            <person name="Michelmore R."/>
        </authorList>
    </citation>
    <scope>NUCLEOTIDE SEQUENCE [LARGE SCALE GENOMIC DNA]</scope>
</reference>
<evidence type="ECO:0000313" key="1">
    <source>
        <dbReference type="EMBL" id="KAJ0106275.1"/>
    </source>
</evidence>
<dbReference type="Proteomes" id="UP001164250">
    <property type="component" value="Chromosome 2"/>
</dbReference>
<sequence length="187" mass="20113">MICGPIQLGFHSSTTLVLEICFFSIIHEPLTNEFLKLGGSRCASPQEAGKDVAALIVLISHADQIDDVIFGHEGALKENGETAYLVDAYVSWGMSEVLKGKVMITSSGRSNAIARARPFLSGKSVCIILNILLCVKNKSKMVNELLEGIHLIASVEAISLGAKVRIHSLILYNIISNAAGNSWFDAT</sequence>
<protein>
    <submittedName>
        <fullName evidence="1">Uncharacterized protein</fullName>
    </submittedName>
</protein>
<evidence type="ECO:0000313" key="2">
    <source>
        <dbReference type="Proteomes" id="UP001164250"/>
    </source>
</evidence>
<accession>A0ACC1C2S5</accession>
<comment type="caution">
    <text evidence="1">The sequence shown here is derived from an EMBL/GenBank/DDBJ whole genome shotgun (WGS) entry which is preliminary data.</text>
</comment>
<name>A0ACC1C2S5_9ROSI</name>
<organism evidence="1 2">
    <name type="scientific">Pistacia atlantica</name>
    <dbReference type="NCBI Taxonomy" id="434234"/>
    <lineage>
        <taxon>Eukaryota</taxon>
        <taxon>Viridiplantae</taxon>
        <taxon>Streptophyta</taxon>
        <taxon>Embryophyta</taxon>
        <taxon>Tracheophyta</taxon>
        <taxon>Spermatophyta</taxon>
        <taxon>Magnoliopsida</taxon>
        <taxon>eudicotyledons</taxon>
        <taxon>Gunneridae</taxon>
        <taxon>Pentapetalae</taxon>
        <taxon>rosids</taxon>
        <taxon>malvids</taxon>
        <taxon>Sapindales</taxon>
        <taxon>Anacardiaceae</taxon>
        <taxon>Pistacia</taxon>
    </lineage>
</organism>
<gene>
    <name evidence="1" type="ORF">Patl1_19622</name>
</gene>